<evidence type="ECO:0000313" key="16">
    <source>
        <dbReference type="Proteomes" id="UP000472272"/>
    </source>
</evidence>
<feature type="binding site" evidence="13">
    <location>
        <position position="469"/>
    </location>
    <ligand>
        <name>Zn(2+)</name>
        <dbReference type="ChEBI" id="CHEBI:29105"/>
    </ligand>
</feature>
<organism evidence="15 16">
    <name type="scientific">Podarcis muralis</name>
    <name type="common">Wall lizard</name>
    <name type="synonym">Lacerta muralis</name>
    <dbReference type="NCBI Taxonomy" id="64176"/>
    <lineage>
        <taxon>Eukaryota</taxon>
        <taxon>Metazoa</taxon>
        <taxon>Chordata</taxon>
        <taxon>Craniata</taxon>
        <taxon>Vertebrata</taxon>
        <taxon>Euteleostomi</taxon>
        <taxon>Lepidosauria</taxon>
        <taxon>Squamata</taxon>
        <taxon>Bifurcata</taxon>
        <taxon>Unidentata</taxon>
        <taxon>Episquamata</taxon>
        <taxon>Laterata</taxon>
        <taxon>Lacertibaenia</taxon>
        <taxon>Lacertidae</taxon>
        <taxon>Podarcis</taxon>
    </lineage>
</organism>
<evidence type="ECO:0000256" key="14">
    <source>
        <dbReference type="SAM" id="Phobius"/>
    </source>
</evidence>
<feature type="transmembrane region" description="Helical" evidence="14">
    <location>
        <begin position="359"/>
        <end position="380"/>
    </location>
</feature>
<gene>
    <name evidence="15" type="primary">PAQR7</name>
</gene>
<evidence type="ECO:0000256" key="2">
    <source>
        <dbReference type="ARBA" id="ARBA00007018"/>
    </source>
</evidence>
<reference evidence="15 16" key="1">
    <citation type="journal article" date="2019" name="Proc. Natl. Acad. Sci. U.S.A.">
        <title>Regulatory changes in pterin and carotenoid genes underlie balanced color polymorphisms in the wall lizard.</title>
        <authorList>
            <person name="Andrade P."/>
            <person name="Pinho C."/>
            <person name="Perez I de Lanuza G."/>
            <person name="Afonso S."/>
            <person name="Brejcha J."/>
            <person name="Rubin C.J."/>
            <person name="Wallerman O."/>
            <person name="Pereira P."/>
            <person name="Sabatino S.J."/>
            <person name="Bellati A."/>
            <person name="Pellitteri-Rosa D."/>
            <person name="Bosakova Z."/>
            <person name="Bunikis I."/>
            <person name="Carretero M.A."/>
            <person name="Feiner N."/>
            <person name="Marsik P."/>
            <person name="Pauperio F."/>
            <person name="Salvi D."/>
            <person name="Soler L."/>
            <person name="While G.M."/>
            <person name="Uller T."/>
            <person name="Font E."/>
            <person name="Andersson L."/>
            <person name="Carneiro M."/>
        </authorList>
    </citation>
    <scope>NUCLEOTIDE SEQUENCE</scope>
</reference>
<dbReference type="GO" id="GO:0005886">
    <property type="term" value="C:plasma membrane"/>
    <property type="evidence" value="ECO:0007669"/>
    <property type="project" value="UniProtKB-SubCell"/>
</dbReference>
<evidence type="ECO:0000256" key="6">
    <source>
        <dbReference type="ARBA" id="ARBA00022692"/>
    </source>
</evidence>
<keyword evidence="6 14" id="KW-0812">Transmembrane</keyword>
<name>A0A670IKZ1_PODMU</name>
<evidence type="ECO:0000256" key="8">
    <source>
        <dbReference type="ARBA" id="ARBA00022943"/>
    </source>
</evidence>
<keyword evidence="10" id="KW-0446">Lipid-binding</keyword>
<dbReference type="GO" id="GO:0048477">
    <property type="term" value="P:oogenesis"/>
    <property type="evidence" value="ECO:0007669"/>
    <property type="project" value="UniProtKB-KW"/>
</dbReference>
<dbReference type="OMA" id="CHSISCT"/>
<feature type="transmembrane region" description="Helical" evidence="14">
    <location>
        <begin position="321"/>
        <end position="339"/>
    </location>
</feature>
<keyword evidence="13" id="KW-0479">Metal-binding</keyword>
<dbReference type="PANTHER" id="PTHR20855:SF41">
    <property type="entry name" value="MEMBRANE PROGESTIN RECEPTOR ALPHA"/>
    <property type="match status" value="1"/>
</dbReference>
<evidence type="ECO:0000256" key="9">
    <source>
        <dbReference type="ARBA" id="ARBA00022989"/>
    </source>
</evidence>
<comment type="similarity">
    <text evidence="2">Belongs to the ADIPOR family.</text>
</comment>
<keyword evidence="13" id="KW-0862">Zinc</keyword>
<comment type="subcellular location">
    <subcellularLocation>
        <location evidence="1">Cell membrane</location>
        <topology evidence="1">Multi-pass membrane protein</topology>
    </subcellularLocation>
</comment>
<evidence type="ECO:0000313" key="15">
    <source>
        <dbReference type="Ensembl" id="ENSPMRP00000012254.1"/>
    </source>
</evidence>
<evidence type="ECO:0000256" key="1">
    <source>
        <dbReference type="ARBA" id="ARBA00004651"/>
    </source>
</evidence>
<feature type="binding site" evidence="13">
    <location>
        <position position="313"/>
    </location>
    <ligand>
        <name>Zn(2+)</name>
        <dbReference type="ChEBI" id="CHEBI:29105"/>
    </ligand>
</feature>
<keyword evidence="7" id="KW-0221">Differentiation</keyword>
<keyword evidence="3" id="KW-0217">Developmental protein</keyword>
<dbReference type="GeneTree" id="ENSGT00940000161438"/>
<keyword evidence="12" id="KW-0675">Receptor</keyword>
<proteinExistence type="inferred from homology"/>
<dbReference type="GO" id="GO:0003707">
    <property type="term" value="F:nuclear steroid receptor activity"/>
    <property type="evidence" value="ECO:0007669"/>
    <property type="project" value="TreeGrafter"/>
</dbReference>
<dbReference type="GO" id="GO:0005496">
    <property type="term" value="F:steroid binding"/>
    <property type="evidence" value="ECO:0007669"/>
    <property type="project" value="UniProtKB-KW"/>
</dbReference>
<protein>
    <submittedName>
        <fullName evidence="15">Progestin and adipoQ receptor family member 7</fullName>
    </submittedName>
</protein>
<sequence>MLYGSSCFATEAIGDKDTENRAPLPLITAQRMEFLAHEARKAALPGIPHTHLPSASEGGKRSTHVPFLQLPHWGPPPPRAFLPPGATFGCRLQPPGGAAPRWSQVFGGASVWFLPAAAWEKAKQTRRVSWGEAAVAAEGRPCPARLGRRLSLFALPSALSDEHPQEEAAGDRGCFALQGLPIPAMATIVSEKLSRLFISAQHFWKVPRLLEEALPSASCTVEASDVPRLFQKPYIHAGYRPLNQTWKYYFLSLFQRHNEAVNVWTHLVAALVLVVRFWRLSQVVDFLGDPHTQPLFVIAASSVIYATFSTLAHLLQAKSEFWHCAFFFLDYVGVATYQYSSALVHYYYAIEPEWHTRVAGFYIPGAILLAWLSCAGSCYAKYRSPHLSSLRGRLCQEMPSALAYALDISPVLHRIYVSPSSGLTDVAVLYHKCHVLFFLIAAFFFAYPYPEKWFPGKCHFVGQGHQIFHVFLMLCTLTQVEAVLLDYETRRPIYSRLHGDLAPLFSSLCLLVASICFFTALLMTARVQRKLHRKEE</sequence>
<dbReference type="Ensembl" id="ENSPMRT00000013082.1">
    <property type="protein sequence ID" value="ENSPMRP00000012254.1"/>
    <property type="gene ID" value="ENSPMRG00000008201.1"/>
</dbReference>
<dbReference type="InterPro" id="IPR004254">
    <property type="entry name" value="AdipoR/HlyIII-related"/>
</dbReference>
<evidence type="ECO:0000256" key="3">
    <source>
        <dbReference type="ARBA" id="ARBA00022473"/>
    </source>
</evidence>
<dbReference type="PANTHER" id="PTHR20855">
    <property type="entry name" value="ADIPOR/PROGESTIN RECEPTOR-RELATED"/>
    <property type="match status" value="1"/>
</dbReference>
<dbReference type="GO" id="GO:0046872">
    <property type="term" value="F:metal ion binding"/>
    <property type="evidence" value="ECO:0007669"/>
    <property type="project" value="UniProtKB-KW"/>
</dbReference>
<keyword evidence="4" id="KW-1003">Cell membrane</keyword>
<evidence type="ECO:0000256" key="5">
    <source>
        <dbReference type="ARBA" id="ARBA00022665"/>
    </source>
</evidence>
<dbReference type="Proteomes" id="UP000472272">
    <property type="component" value="Chromosome 8"/>
</dbReference>
<feature type="binding site" evidence="13">
    <location>
        <position position="465"/>
    </location>
    <ligand>
        <name>Zn(2+)</name>
        <dbReference type="ChEBI" id="CHEBI:29105"/>
    </ligand>
</feature>
<reference evidence="15" key="3">
    <citation type="submission" date="2025-09" db="UniProtKB">
        <authorList>
            <consortium name="Ensembl"/>
        </authorList>
    </citation>
    <scope>IDENTIFICATION</scope>
</reference>
<keyword evidence="16" id="KW-1185">Reference proteome</keyword>
<evidence type="ECO:0000256" key="12">
    <source>
        <dbReference type="ARBA" id="ARBA00023170"/>
    </source>
</evidence>
<dbReference type="Pfam" id="PF03006">
    <property type="entry name" value="HlyIII"/>
    <property type="match status" value="1"/>
</dbReference>
<keyword evidence="8" id="KW-0896">Oogenesis</keyword>
<keyword evidence="9 14" id="KW-1133">Transmembrane helix</keyword>
<evidence type="ECO:0000256" key="10">
    <source>
        <dbReference type="ARBA" id="ARBA00023121"/>
    </source>
</evidence>
<feature type="transmembrane region" description="Helical" evidence="14">
    <location>
        <begin position="261"/>
        <end position="281"/>
    </location>
</feature>
<dbReference type="AlphaFoldDB" id="A0A670IKZ1"/>
<keyword evidence="5" id="KW-0754">Steroid-binding</keyword>
<evidence type="ECO:0000256" key="4">
    <source>
        <dbReference type="ARBA" id="ARBA00022475"/>
    </source>
</evidence>
<feature type="transmembrane region" description="Helical" evidence="14">
    <location>
        <begin position="293"/>
        <end position="314"/>
    </location>
</feature>
<keyword evidence="11 14" id="KW-0472">Membrane</keyword>
<accession>A0A670IKZ1</accession>
<feature type="transmembrane region" description="Helical" evidence="14">
    <location>
        <begin position="505"/>
        <end position="525"/>
    </location>
</feature>
<reference evidence="15" key="2">
    <citation type="submission" date="2025-08" db="UniProtKB">
        <authorList>
            <consortium name="Ensembl"/>
        </authorList>
    </citation>
    <scope>IDENTIFICATION</scope>
</reference>
<evidence type="ECO:0000256" key="13">
    <source>
        <dbReference type="PIRSR" id="PIRSR604254-1"/>
    </source>
</evidence>
<feature type="transmembrane region" description="Helical" evidence="14">
    <location>
        <begin position="429"/>
        <end position="447"/>
    </location>
</feature>
<evidence type="ECO:0000256" key="11">
    <source>
        <dbReference type="ARBA" id="ARBA00023136"/>
    </source>
</evidence>
<evidence type="ECO:0000256" key="7">
    <source>
        <dbReference type="ARBA" id="ARBA00022782"/>
    </source>
</evidence>